<gene>
    <name evidence="8" type="ORF">LCGC14_0827450</name>
</gene>
<keyword evidence="6" id="KW-0464">Manganese</keyword>
<dbReference type="SUPFAM" id="SSF55811">
    <property type="entry name" value="Nudix"/>
    <property type="match status" value="1"/>
</dbReference>
<evidence type="ECO:0000256" key="6">
    <source>
        <dbReference type="ARBA" id="ARBA00023211"/>
    </source>
</evidence>
<evidence type="ECO:0000256" key="3">
    <source>
        <dbReference type="ARBA" id="ARBA00022723"/>
    </source>
</evidence>
<comment type="cofactor">
    <cofactor evidence="1">
        <name>Mn(2+)</name>
        <dbReference type="ChEBI" id="CHEBI:29035"/>
    </cofactor>
</comment>
<evidence type="ECO:0000313" key="8">
    <source>
        <dbReference type="EMBL" id="KKN31087.1"/>
    </source>
</evidence>
<accession>A0A0F9Q264</accession>
<comment type="cofactor">
    <cofactor evidence="2">
        <name>Mg(2+)</name>
        <dbReference type="ChEBI" id="CHEBI:18420"/>
    </cofactor>
</comment>
<dbReference type="Gene3D" id="3.90.79.10">
    <property type="entry name" value="Nucleoside Triphosphate Pyrophosphohydrolase"/>
    <property type="match status" value="1"/>
</dbReference>
<dbReference type="InterPro" id="IPR015797">
    <property type="entry name" value="NUDIX_hydrolase-like_dom_sf"/>
</dbReference>
<comment type="caution">
    <text evidence="8">The sequence shown here is derived from an EMBL/GenBank/DDBJ whole genome shotgun (WGS) entry which is preliminary data.</text>
</comment>
<dbReference type="PANTHER" id="PTHR12992:SF11">
    <property type="entry name" value="MITOCHONDRIAL COENZYME A DIPHOSPHATASE NUDT8"/>
    <property type="match status" value="1"/>
</dbReference>
<sequence>MNFDDFALRIPKIKQLALPGEASHVKMAPDFRIQELRRARDERKNPKKAGVMALFYPDIQNETHLLLILRQPHPKDVHSNQIGFPGGKVEVTDSDIEATALRETWEEVGISPENIEVIRAFSSIYIPPSNFEVYPFMGLCRNAQVFVPQVSEVADLIEVSLTDFLDDTNLFSETLTTSYAQNVSVPAFKLNGYTVWGATGMMLNEMRTLLKEIL</sequence>
<evidence type="ECO:0000256" key="2">
    <source>
        <dbReference type="ARBA" id="ARBA00001946"/>
    </source>
</evidence>
<keyword evidence="4" id="KW-0378">Hydrolase</keyword>
<keyword evidence="5" id="KW-0460">Magnesium</keyword>
<dbReference type="InterPro" id="IPR000086">
    <property type="entry name" value="NUDIX_hydrolase_dom"/>
</dbReference>
<feature type="domain" description="Nudix hydrolase" evidence="7">
    <location>
        <begin position="46"/>
        <end position="189"/>
    </location>
</feature>
<keyword evidence="3" id="KW-0479">Metal-binding</keyword>
<evidence type="ECO:0000259" key="7">
    <source>
        <dbReference type="PROSITE" id="PS51462"/>
    </source>
</evidence>
<dbReference type="PROSITE" id="PS51462">
    <property type="entry name" value="NUDIX"/>
    <property type="match status" value="1"/>
</dbReference>
<proteinExistence type="predicted"/>
<evidence type="ECO:0000256" key="1">
    <source>
        <dbReference type="ARBA" id="ARBA00001936"/>
    </source>
</evidence>
<dbReference type="PANTHER" id="PTHR12992">
    <property type="entry name" value="NUDIX HYDROLASE"/>
    <property type="match status" value="1"/>
</dbReference>
<evidence type="ECO:0000256" key="5">
    <source>
        <dbReference type="ARBA" id="ARBA00022842"/>
    </source>
</evidence>
<dbReference type="AlphaFoldDB" id="A0A0F9Q264"/>
<dbReference type="InterPro" id="IPR045121">
    <property type="entry name" value="CoAse"/>
</dbReference>
<dbReference type="GO" id="GO:0010945">
    <property type="term" value="F:coenzyme A diphosphatase activity"/>
    <property type="evidence" value="ECO:0007669"/>
    <property type="project" value="InterPro"/>
</dbReference>
<organism evidence="8">
    <name type="scientific">marine sediment metagenome</name>
    <dbReference type="NCBI Taxonomy" id="412755"/>
    <lineage>
        <taxon>unclassified sequences</taxon>
        <taxon>metagenomes</taxon>
        <taxon>ecological metagenomes</taxon>
    </lineage>
</organism>
<dbReference type="GO" id="GO:0046872">
    <property type="term" value="F:metal ion binding"/>
    <property type="evidence" value="ECO:0007669"/>
    <property type="project" value="UniProtKB-KW"/>
</dbReference>
<evidence type="ECO:0000256" key="4">
    <source>
        <dbReference type="ARBA" id="ARBA00022801"/>
    </source>
</evidence>
<dbReference type="CDD" id="cd03426">
    <property type="entry name" value="NUDIX_CoAse_Nudt7"/>
    <property type="match status" value="1"/>
</dbReference>
<protein>
    <recommendedName>
        <fullName evidence="7">Nudix hydrolase domain-containing protein</fullName>
    </recommendedName>
</protein>
<reference evidence="8" key="1">
    <citation type="journal article" date="2015" name="Nature">
        <title>Complex archaea that bridge the gap between prokaryotes and eukaryotes.</title>
        <authorList>
            <person name="Spang A."/>
            <person name="Saw J.H."/>
            <person name="Jorgensen S.L."/>
            <person name="Zaremba-Niedzwiedzka K."/>
            <person name="Martijn J."/>
            <person name="Lind A.E."/>
            <person name="van Eijk R."/>
            <person name="Schleper C."/>
            <person name="Guy L."/>
            <person name="Ettema T.J."/>
        </authorList>
    </citation>
    <scope>NUCLEOTIDE SEQUENCE</scope>
</reference>
<dbReference type="Pfam" id="PF00293">
    <property type="entry name" value="NUDIX"/>
    <property type="match status" value="1"/>
</dbReference>
<dbReference type="EMBL" id="LAZR01002357">
    <property type="protein sequence ID" value="KKN31087.1"/>
    <property type="molecule type" value="Genomic_DNA"/>
</dbReference>
<name>A0A0F9Q264_9ZZZZ</name>